<keyword evidence="4" id="KW-0378">Hydrolase</keyword>
<dbReference type="Gene3D" id="2.60.120.200">
    <property type="match status" value="1"/>
</dbReference>
<accession>A0ABY1KV41</accession>
<gene>
    <name evidence="4" type="ORF">SAMN05421766_103621</name>
</gene>
<dbReference type="SUPFAM" id="SSF49899">
    <property type="entry name" value="Concanavalin A-like lectins/glucanases"/>
    <property type="match status" value="1"/>
</dbReference>
<feature type="compositionally biased region" description="Acidic residues" evidence="2">
    <location>
        <begin position="46"/>
        <end position="60"/>
    </location>
</feature>
<feature type="domain" description="GH16" evidence="3">
    <location>
        <begin position="70"/>
        <end position="328"/>
    </location>
</feature>
<sequence>MNLTKMAVFTASLFCLACKNDIDTELEKESIPESEIQKSEGKLPNEEELTPTDPDEETDKEETITTDVAYDFTGKTPPPAPQGMKWVKISQLSDEFNDGFDTTKWTKSLWNYGVPVQMKAENSGVSEGKLWIKATLGNDPERWFETSRVKSKAQINYPMYTVSRIKGAHISAYNTFWLNNGNISNRNEIDVIENNSNPSCNCQPDFPWQMNSQYFHVINDDTKRNKGNFDNRELSDANPLKGVAWNEEYHTFGVWWKDATHIQFYLDGEPAGSVVSARDFTRELNIIWDLWTVDADWLGGLAKKEHLSNNNINTMKIDWIHTYQLVEE</sequence>
<evidence type="ECO:0000313" key="5">
    <source>
        <dbReference type="Proteomes" id="UP000185728"/>
    </source>
</evidence>
<comment type="caution">
    <text evidence="4">The sequence shown here is derived from an EMBL/GenBank/DDBJ whole genome shotgun (WGS) entry which is preliminary data.</text>
</comment>
<name>A0ABY1KV41_9FLAO</name>
<dbReference type="InterPro" id="IPR000757">
    <property type="entry name" value="Beta-glucanase-like"/>
</dbReference>
<dbReference type="Proteomes" id="UP000185728">
    <property type="component" value="Unassembled WGS sequence"/>
</dbReference>
<dbReference type="InterPro" id="IPR013320">
    <property type="entry name" value="ConA-like_dom_sf"/>
</dbReference>
<dbReference type="RefSeq" id="WP_076455362.1">
    <property type="nucleotide sequence ID" value="NZ_FTOB01000003.1"/>
</dbReference>
<evidence type="ECO:0000256" key="1">
    <source>
        <dbReference type="ARBA" id="ARBA00006865"/>
    </source>
</evidence>
<feature type="compositionally biased region" description="Basic and acidic residues" evidence="2">
    <location>
        <begin position="26"/>
        <end position="45"/>
    </location>
</feature>
<protein>
    <submittedName>
        <fullName evidence="4">Glycosyl hydrolases family 16</fullName>
    </submittedName>
</protein>
<evidence type="ECO:0000313" key="4">
    <source>
        <dbReference type="EMBL" id="SIS72263.1"/>
    </source>
</evidence>
<proteinExistence type="inferred from homology"/>
<feature type="region of interest" description="Disordered" evidence="2">
    <location>
        <begin position="26"/>
        <end position="61"/>
    </location>
</feature>
<organism evidence="4 5">
    <name type="scientific">Zobellia uliginosa</name>
    <dbReference type="NCBI Taxonomy" id="143224"/>
    <lineage>
        <taxon>Bacteria</taxon>
        <taxon>Pseudomonadati</taxon>
        <taxon>Bacteroidota</taxon>
        <taxon>Flavobacteriia</taxon>
        <taxon>Flavobacteriales</taxon>
        <taxon>Flavobacteriaceae</taxon>
        <taxon>Zobellia</taxon>
    </lineage>
</organism>
<evidence type="ECO:0000259" key="3">
    <source>
        <dbReference type="PROSITE" id="PS51762"/>
    </source>
</evidence>
<evidence type="ECO:0000256" key="2">
    <source>
        <dbReference type="SAM" id="MobiDB-lite"/>
    </source>
</evidence>
<dbReference type="PROSITE" id="PS51762">
    <property type="entry name" value="GH16_2"/>
    <property type="match status" value="1"/>
</dbReference>
<keyword evidence="5" id="KW-1185">Reference proteome</keyword>
<reference evidence="4 5" key="1">
    <citation type="submission" date="2017-01" db="EMBL/GenBank/DDBJ databases">
        <authorList>
            <person name="Varghese N."/>
            <person name="Submissions S."/>
        </authorList>
    </citation>
    <scope>NUCLEOTIDE SEQUENCE [LARGE SCALE GENOMIC DNA]</scope>
    <source>
        <strain evidence="4 5">DSM 2061</strain>
    </source>
</reference>
<comment type="similarity">
    <text evidence="1">Belongs to the glycosyl hydrolase 16 family.</text>
</comment>
<dbReference type="GO" id="GO:0016787">
    <property type="term" value="F:hydrolase activity"/>
    <property type="evidence" value="ECO:0007669"/>
    <property type="project" value="UniProtKB-KW"/>
</dbReference>
<dbReference type="EMBL" id="FTOB01000003">
    <property type="protein sequence ID" value="SIS72263.1"/>
    <property type="molecule type" value="Genomic_DNA"/>
</dbReference>